<sequence>MLDMRRTTYQYKPHPRDNRQLVLRMREIASARVRYGMWRILVLLRQEGWKVNHERVHRLYKLEGLNLRNKRPRRNRAAAHREASGMHECWSMDYVADQLFDGLD</sequence>
<dbReference type="PANTHER" id="PTHR47515:SF1">
    <property type="entry name" value="BLR2054 PROTEIN"/>
    <property type="match status" value="1"/>
</dbReference>
<evidence type="ECO:0000313" key="3">
    <source>
        <dbReference type="Proteomes" id="UP001500552"/>
    </source>
</evidence>
<dbReference type="EMBL" id="BAABHC010000020">
    <property type="protein sequence ID" value="GAA4438952.1"/>
    <property type="molecule type" value="Genomic_DNA"/>
</dbReference>
<evidence type="ECO:0000313" key="2">
    <source>
        <dbReference type="EMBL" id="GAA4438952.1"/>
    </source>
</evidence>
<dbReference type="Proteomes" id="UP001500552">
    <property type="component" value="Unassembled WGS sequence"/>
</dbReference>
<protein>
    <recommendedName>
        <fullName evidence="1">HTH-like domain-containing protein</fullName>
    </recommendedName>
</protein>
<accession>A0ABP8M0C1</accession>
<evidence type="ECO:0000259" key="1">
    <source>
        <dbReference type="Pfam" id="PF13276"/>
    </source>
</evidence>
<proteinExistence type="predicted"/>
<organism evidence="2 3">
    <name type="scientific">Pontibacter saemangeumensis</name>
    <dbReference type="NCBI Taxonomy" id="1084525"/>
    <lineage>
        <taxon>Bacteria</taxon>
        <taxon>Pseudomonadati</taxon>
        <taxon>Bacteroidota</taxon>
        <taxon>Cytophagia</taxon>
        <taxon>Cytophagales</taxon>
        <taxon>Hymenobacteraceae</taxon>
        <taxon>Pontibacter</taxon>
    </lineage>
</organism>
<reference evidence="3" key="1">
    <citation type="journal article" date="2019" name="Int. J. Syst. Evol. Microbiol.">
        <title>The Global Catalogue of Microorganisms (GCM) 10K type strain sequencing project: providing services to taxonomists for standard genome sequencing and annotation.</title>
        <authorList>
            <consortium name="The Broad Institute Genomics Platform"/>
            <consortium name="The Broad Institute Genome Sequencing Center for Infectious Disease"/>
            <person name="Wu L."/>
            <person name="Ma J."/>
        </authorList>
    </citation>
    <scope>NUCLEOTIDE SEQUENCE [LARGE SCALE GENOMIC DNA]</scope>
    <source>
        <strain evidence="3">JCM 17926</strain>
    </source>
</reference>
<dbReference type="Pfam" id="PF13276">
    <property type="entry name" value="HTH_21"/>
    <property type="match status" value="1"/>
</dbReference>
<name>A0ABP8M0C1_9BACT</name>
<gene>
    <name evidence="2" type="ORF">GCM10023188_34760</name>
</gene>
<comment type="caution">
    <text evidence="2">The sequence shown here is derived from an EMBL/GenBank/DDBJ whole genome shotgun (WGS) entry which is preliminary data.</text>
</comment>
<feature type="domain" description="HTH-like" evidence="1">
    <location>
        <begin position="17"/>
        <end position="73"/>
    </location>
</feature>
<dbReference type="InterPro" id="IPR025948">
    <property type="entry name" value="HTH-like_dom"/>
</dbReference>
<keyword evidence="3" id="KW-1185">Reference proteome</keyword>
<dbReference type="PANTHER" id="PTHR47515">
    <property type="entry name" value="LOW CALCIUM RESPONSE LOCUS PROTEIN T"/>
    <property type="match status" value="1"/>
</dbReference>